<comment type="caution">
    <text evidence="2">The sequence shown here is derived from an EMBL/GenBank/DDBJ whole genome shotgun (WGS) entry which is preliminary data.</text>
</comment>
<dbReference type="InterPro" id="IPR009072">
    <property type="entry name" value="Histone-fold"/>
</dbReference>
<proteinExistence type="predicted"/>
<sequence>METTPQATATFVVESGCICFGELHNVWSGSSVPIQVFPSIRPECVGTVVAHHLEFNVPAHNGRWNAFHLVDIDTGIVSGWFLCHSDVDVGPEIQRILRVSGSPYEPDCGSTRNDGKTHAEGILVVNRYDWGYYDARCRDEIDKQSGEGTGEEPTELVPEDEGVDVELSESVGVVDYAHAKSQVAAWKRQSPDRRNPCVTGVWMEIPMAEHKFGRFGFNLERTAAHSFLFFSTRTDFTRTSLAGQSHPLRKPETNEERFERRLREGFDFSGLQLIQRLSAPPGEGFISFSPPAPPESTCLGPYSKGDHVLRVQELDSLRLRPFRPHFPPELIADLRTQGITINTSPIQRRNIAVFVDPEKDRVFDLINELILSYLERSVLPALHWRTPSMIADALFGKPAKGKLLDVYCHCCLTQSATEPIPDFEVDYMCGKIKTFLNSRAVCQPSAIEEESIRGICRVIAYLVSEILELSCNAAIDSYRYGIVPLDIRISVYNDSELYNLLQYSTVLWKGRG</sequence>
<protein>
    <submittedName>
        <fullName evidence="2">Uncharacterized protein</fullName>
    </submittedName>
</protein>
<organism evidence="2 3">
    <name type="scientific">Petromyces alliaceus</name>
    <name type="common">Aspergillus alliaceus</name>
    <dbReference type="NCBI Taxonomy" id="209559"/>
    <lineage>
        <taxon>Eukaryota</taxon>
        <taxon>Fungi</taxon>
        <taxon>Dikarya</taxon>
        <taxon>Ascomycota</taxon>
        <taxon>Pezizomycotina</taxon>
        <taxon>Eurotiomycetes</taxon>
        <taxon>Eurotiomycetidae</taxon>
        <taxon>Eurotiales</taxon>
        <taxon>Aspergillaceae</taxon>
        <taxon>Aspergillus</taxon>
        <taxon>Aspergillus subgen. Circumdati</taxon>
    </lineage>
</organism>
<evidence type="ECO:0000256" key="1">
    <source>
        <dbReference type="SAM" id="MobiDB-lite"/>
    </source>
</evidence>
<dbReference type="GO" id="GO:0046982">
    <property type="term" value="F:protein heterodimerization activity"/>
    <property type="evidence" value="ECO:0007669"/>
    <property type="project" value="InterPro"/>
</dbReference>
<feature type="compositionally biased region" description="Acidic residues" evidence="1">
    <location>
        <begin position="149"/>
        <end position="162"/>
    </location>
</feature>
<evidence type="ECO:0000313" key="2">
    <source>
        <dbReference type="EMBL" id="KAF5864607.1"/>
    </source>
</evidence>
<dbReference type="EMBL" id="SPNV01000031">
    <property type="protein sequence ID" value="KAF5864607.1"/>
    <property type="molecule type" value="Genomic_DNA"/>
</dbReference>
<accession>A0A8H6AA45</accession>
<dbReference type="Proteomes" id="UP000541154">
    <property type="component" value="Unassembled WGS sequence"/>
</dbReference>
<dbReference type="Gene3D" id="1.10.20.10">
    <property type="entry name" value="Histone, subunit A"/>
    <property type="match status" value="1"/>
</dbReference>
<name>A0A8H6AA45_PETAA</name>
<gene>
    <name evidence="2" type="ORF">ETB97_007165</name>
</gene>
<keyword evidence="3" id="KW-1185">Reference proteome</keyword>
<evidence type="ECO:0000313" key="3">
    <source>
        <dbReference type="Proteomes" id="UP000541154"/>
    </source>
</evidence>
<reference evidence="2 3" key="1">
    <citation type="submission" date="2019-04" db="EMBL/GenBank/DDBJ databases">
        <title>Aspergillus burnettii sp. nov., novel species from soil in southeast Queensland.</title>
        <authorList>
            <person name="Gilchrist C.L.M."/>
            <person name="Pitt J.I."/>
            <person name="Lange L."/>
            <person name="Lacey H.J."/>
            <person name="Vuong D."/>
            <person name="Midgley D.J."/>
            <person name="Greenfield P."/>
            <person name="Bradbury M."/>
            <person name="Lacey E."/>
            <person name="Busk P.K."/>
            <person name="Pilgaard B."/>
            <person name="Chooi Y.H."/>
            <person name="Piggott A.M."/>
        </authorList>
    </citation>
    <scope>NUCLEOTIDE SEQUENCE [LARGE SCALE GENOMIC DNA]</scope>
    <source>
        <strain evidence="2 3">FRR 5400</strain>
    </source>
</reference>
<dbReference type="AlphaFoldDB" id="A0A8H6AA45"/>
<dbReference type="SUPFAM" id="SSF47113">
    <property type="entry name" value="Histone-fold"/>
    <property type="match status" value="1"/>
</dbReference>
<feature type="region of interest" description="Disordered" evidence="1">
    <location>
        <begin position="143"/>
        <end position="162"/>
    </location>
</feature>